<name>A0ABN9W697_9DINO</name>
<comment type="caution">
    <text evidence="2">The sequence shown here is derived from an EMBL/GenBank/DDBJ whole genome shotgun (WGS) entry which is preliminary data.</text>
</comment>
<dbReference type="Proteomes" id="UP001189429">
    <property type="component" value="Unassembled WGS sequence"/>
</dbReference>
<feature type="region of interest" description="Disordered" evidence="1">
    <location>
        <begin position="1"/>
        <end position="130"/>
    </location>
</feature>
<evidence type="ECO:0000313" key="3">
    <source>
        <dbReference type="Proteomes" id="UP001189429"/>
    </source>
</evidence>
<dbReference type="EMBL" id="CAUYUJ010018207">
    <property type="protein sequence ID" value="CAK0881605.1"/>
    <property type="molecule type" value="Genomic_DNA"/>
</dbReference>
<feature type="compositionally biased region" description="Acidic residues" evidence="1">
    <location>
        <begin position="78"/>
        <end position="90"/>
    </location>
</feature>
<protein>
    <submittedName>
        <fullName evidence="2">Uncharacterized protein</fullName>
    </submittedName>
</protein>
<evidence type="ECO:0000256" key="1">
    <source>
        <dbReference type="SAM" id="MobiDB-lite"/>
    </source>
</evidence>
<gene>
    <name evidence="2" type="ORF">PCOR1329_LOCUS64397</name>
</gene>
<feature type="compositionally biased region" description="Gly residues" evidence="1">
    <location>
        <begin position="23"/>
        <end position="36"/>
    </location>
</feature>
<sequence length="130" mass="13967">MDPGGRSSLRRRRRLSEGPRQKNGGGSVQGGGGGERGLQERTPRAGTRGHRSGRRLAPGGQHPRAGRTGSERGGEGCTMDEEEKEEEEEDGSPKPFGETLQGGDWNVRTSKQTRFADWSPRLEAPTSVGA</sequence>
<accession>A0ABN9W697</accession>
<reference evidence="2" key="1">
    <citation type="submission" date="2023-10" db="EMBL/GenBank/DDBJ databases">
        <authorList>
            <person name="Chen Y."/>
            <person name="Shah S."/>
            <person name="Dougan E. K."/>
            <person name="Thang M."/>
            <person name="Chan C."/>
        </authorList>
    </citation>
    <scope>NUCLEOTIDE SEQUENCE [LARGE SCALE GENOMIC DNA]</scope>
</reference>
<proteinExistence type="predicted"/>
<evidence type="ECO:0000313" key="2">
    <source>
        <dbReference type="EMBL" id="CAK0881605.1"/>
    </source>
</evidence>
<keyword evidence="3" id="KW-1185">Reference proteome</keyword>
<organism evidence="2 3">
    <name type="scientific">Prorocentrum cordatum</name>
    <dbReference type="NCBI Taxonomy" id="2364126"/>
    <lineage>
        <taxon>Eukaryota</taxon>
        <taxon>Sar</taxon>
        <taxon>Alveolata</taxon>
        <taxon>Dinophyceae</taxon>
        <taxon>Prorocentrales</taxon>
        <taxon>Prorocentraceae</taxon>
        <taxon>Prorocentrum</taxon>
    </lineage>
</organism>